<organism evidence="1 2">
    <name type="scientific">Streptomyces enissocaesilis</name>
    <dbReference type="NCBI Taxonomy" id="332589"/>
    <lineage>
        <taxon>Bacteria</taxon>
        <taxon>Bacillati</taxon>
        <taxon>Actinomycetota</taxon>
        <taxon>Actinomycetes</taxon>
        <taxon>Kitasatosporales</taxon>
        <taxon>Streptomycetaceae</taxon>
        <taxon>Streptomyces</taxon>
        <taxon>Streptomyces rochei group</taxon>
    </lineage>
</organism>
<accession>A0ABN3X7X9</accession>
<gene>
    <name evidence="1" type="ORF">GCM10010446_28590</name>
</gene>
<evidence type="ECO:0000313" key="2">
    <source>
        <dbReference type="Proteomes" id="UP001500403"/>
    </source>
</evidence>
<name>A0ABN3X7X9_9ACTN</name>
<keyword evidence="2" id="KW-1185">Reference proteome</keyword>
<proteinExistence type="predicted"/>
<protein>
    <submittedName>
        <fullName evidence="1">Uncharacterized protein</fullName>
    </submittedName>
</protein>
<evidence type="ECO:0000313" key="1">
    <source>
        <dbReference type="EMBL" id="GAA2941663.1"/>
    </source>
</evidence>
<reference evidence="1 2" key="1">
    <citation type="journal article" date="2019" name="Int. J. Syst. Evol. Microbiol.">
        <title>The Global Catalogue of Microorganisms (GCM) 10K type strain sequencing project: providing services to taxonomists for standard genome sequencing and annotation.</title>
        <authorList>
            <consortium name="The Broad Institute Genomics Platform"/>
            <consortium name="The Broad Institute Genome Sequencing Center for Infectious Disease"/>
            <person name="Wu L."/>
            <person name="Ma J."/>
        </authorList>
    </citation>
    <scope>NUCLEOTIDE SEQUENCE [LARGE SCALE GENOMIC DNA]</scope>
    <source>
        <strain evidence="1 2">JCM 9088</strain>
    </source>
</reference>
<sequence length="97" mass="9887">MSPCGHRAGLPGRRGKTAHGLLDGLAVRCFAEGGRASRGYRFDAPAVAPGLQQGPAEAVARRTAPGAGPGALDPVAHTHRTAMISSRCLATPARSAY</sequence>
<comment type="caution">
    <text evidence="1">The sequence shown here is derived from an EMBL/GenBank/DDBJ whole genome shotgun (WGS) entry which is preliminary data.</text>
</comment>
<dbReference type="EMBL" id="BAAAUD010000031">
    <property type="protein sequence ID" value="GAA2941663.1"/>
    <property type="molecule type" value="Genomic_DNA"/>
</dbReference>
<dbReference type="Proteomes" id="UP001500403">
    <property type="component" value="Unassembled WGS sequence"/>
</dbReference>